<name>A0AAV6KBB5_9ERIC</name>
<evidence type="ECO:0000313" key="2">
    <source>
        <dbReference type="Proteomes" id="UP000823749"/>
    </source>
</evidence>
<dbReference type="EMBL" id="JACTNZ010000005">
    <property type="protein sequence ID" value="KAG5549588.1"/>
    <property type="molecule type" value="Genomic_DNA"/>
</dbReference>
<dbReference type="AlphaFoldDB" id="A0AAV6KBB5"/>
<keyword evidence="2" id="KW-1185">Reference proteome</keyword>
<proteinExistence type="predicted"/>
<sequence length="255" mass="28166">MVAVTCTTSSPFGFTSFPARSTGATVEKDGDYVVTRHDDGSVTLRSGFVEVVVAINFFEGLGDQCTSRMFHILCLQPSTFVGIGEMSSFSRTYVRKSFGQYLEGLNSIKLSTANSADLRLLQSHLQAIASYGLKVGWLMERARSMEAQIALTHPHRELERVRDAMREMEATLPHLETASRVVFPGCLGYEKVGCALKDWRDAISALEGEEVDLIQQVKEHEAIGVGDFDMSCHAGQGLAVVRRMSVPIFFLYVLQ</sequence>
<dbReference type="Proteomes" id="UP000823749">
    <property type="component" value="Chromosome 5"/>
</dbReference>
<accession>A0AAV6KBB5</accession>
<comment type="caution">
    <text evidence="1">The sequence shown here is derived from an EMBL/GenBank/DDBJ whole genome shotgun (WGS) entry which is preliminary data.</text>
</comment>
<protein>
    <submittedName>
        <fullName evidence="1">Uncharacterized protein</fullName>
    </submittedName>
</protein>
<organism evidence="1 2">
    <name type="scientific">Rhododendron griersonianum</name>
    <dbReference type="NCBI Taxonomy" id="479676"/>
    <lineage>
        <taxon>Eukaryota</taxon>
        <taxon>Viridiplantae</taxon>
        <taxon>Streptophyta</taxon>
        <taxon>Embryophyta</taxon>
        <taxon>Tracheophyta</taxon>
        <taxon>Spermatophyta</taxon>
        <taxon>Magnoliopsida</taxon>
        <taxon>eudicotyledons</taxon>
        <taxon>Gunneridae</taxon>
        <taxon>Pentapetalae</taxon>
        <taxon>asterids</taxon>
        <taxon>Ericales</taxon>
        <taxon>Ericaceae</taxon>
        <taxon>Ericoideae</taxon>
        <taxon>Rhodoreae</taxon>
        <taxon>Rhododendron</taxon>
    </lineage>
</organism>
<evidence type="ECO:0000313" key="1">
    <source>
        <dbReference type="EMBL" id="KAG5549588.1"/>
    </source>
</evidence>
<reference evidence="1" key="1">
    <citation type="submission" date="2020-08" db="EMBL/GenBank/DDBJ databases">
        <title>Plant Genome Project.</title>
        <authorList>
            <person name="Zhang R.-G."/>
        </authorList>
    </citation>
    <scope>NUCLEOTIDE SEQUENCE</scope>
    <source>
        <strain evidence="1">WSP0</strain>
        <tissue evidence="1">Leaf</tissue>
    </source>
</reference>
<gene>
    <name evidence="1" type="ORF">RHGRI_014795</name>
</gene>